<dbReference type="PROSITE" id="PS50109">
    <property type="entry name" value="HIS_KIN"/>
    <property type="match status" value="1"/>
</dbReference>
<comment type="caution">
    <text evidence="10">The sequence shown here is derived from an EMBL/GenBank/DDBJ whole genome shotgun (WGS) entry which is preliminary data.</text>
</comment>
<dbReference type="PRINTS" id="PR00344">
    <property type="entry name" value="BCTRLSENSOR"/>
</dbReference>
<organism evidence="10 11">
    <name type="scientific">Roseibium aggregatum</name>
    <dbReference type="NCBI Taxonomy" id="187304"/>
    <lineage>
        <taxon>Bacteria</taxon>
        <taxon>Pseudomonadati</taxon>
        <taxon>Pseudomonadota</taxon>
        <taxon>Alphaproteobacteria</taxon>
        <taxon>Hyphomicrobiales</taxon>
        <taxon>Stappiaceae</taxon>
        <taxon>Roseibium</taxon>
    </lineage>
</organism>
<dbReference type="Proteomes" id="UP000664096">
    <property type="component" value="Unassembled WGS sequence"/>
</dbReference>
<reference evidence="10" key="1">
    <citation type="submission" date="2020-12" db="EMBL/GenBank/DDBJ databases">
        <title>Oil enriched cultivation method for isolating marine PHA-producing bacteria.</title>
        <authorList>
            <person name="Zheng W."/>
            <person name="Yu S."/>
            <person name="Huang Y."/>
        </authorList>
    </citation>
    <scope>NUCLEOTIDE SEQUENCE</scope>
    <source>
        <strain evidence="10">SY-2-12</strain>
    </source>
</reference>
<keyword evidence="3" id="KW-0597">Phosphoprotein</keyword>
<evidence type="ECO:0000256" key="1">
    <source>
        <dbReference type="ARBA" id="ARBA00000085"/>
    </source>
</evidence>
<keyword evidence="6" id="KW-0418">Kinase</keyword>
<dbReference type="PANTHER" id="PTHR42878:SF7">
    <property type="entry name" value="SENSOR HISTIDINE KINASE GLRK"/>
    <property type="match status" value="1"/>
</dbReference>
<dbReference type="EC" id="2.7.13.3" evidence="2"/>
<feature type="domain" description="Histidine kinase" evidence="9">
    <location>
        <begin position="299"/>
        <end position="514"/>
    </location>
</feature>
<dbReference type="CDD" id="cd00082">
    <property type="entry name" value="HisKA"/>
    <property type="match status" value="1"/>
</dbReference>
<evidence type="ECO:0000256" key="4">
    <source>
        <dbReference type="ARBA" id="ARBA00022679"/>
    </source>
</evidence>
<dbReference type="InterPro" id="IPR003661">
    <property type="entry name" value="HisK_dim/P_dom"/>
</dbReference>
<dbReference type="SMART" id="SM00388">
    <property type="entry name" value="HisKA"/>
    <property type="match status" value="1"/>
</dbReference>
<dbReference type="SUPFAM" id="SSF55785">
    <property type="entry name" value="PYP-like sensor domain (PAS domain)"/>
    <property type="match status" value="1"/>
</dbReference>
<gene>
    <name evidence="10" type="ORF">JF539_26775</name>
</gene>
<dbReference type="InterPro" id="IPR050351">
    <property type="entry name" value="BphY/WalK/GraS-like"/>
</dbReference>
<evidence type="ECO:0000256" key="7">
    <source>
        <dbReference type="ARBA" id="ARBA00022840"/>
    </source>
</evidence>
<keyword evidence="5" id="KW-0547">Nucleotide-binding</keyword>
<dbReference type="InterPro" id="IPR003594">
    <property type="entry name" value="HATPase_dom"/>
</dbReference>
<evidence type="ECO:0000313" key="11">
    <source>
        <dbReference type="Proteomes" id="UP000664096"/>
    </source>
</evidence>
<dbReference type="EMBL" id="JAEKJZ010000009">
    <property type="protein sequence ID" value="MBN9673991.1"/>
    <property type="molecule type" value="Genomic_DNA"/>
</dbReference>
<keyword evidence="7" id="KW-0067">ATP-binding</keyword>
<dbReference type="SMART" id="SM00387">
    <property type="entry name" value="HATPase_c"/>
    <property type="match status" value="1"/>
</dbReference>
<name>A0A939J391_9HYPH</name>
<dbReference type="PANTHER" id="PTHR42878">
    <property type="entry name" value="TWO-COMPONENT HISTIDINE KINASE"/>
    <property type="match status" value="1"/>
</dbReference>
<dbReference type="SUPFAM" id="SSF55874">
    <property type="entry name" value="ATPase domain of HSP90 chaperone/DNA topoisomerase II/histidine kinase"/>
    <property type="match status" value="1"/>
</dbReference>
<dbReference type="InterPro" id="IPR036097">
    <property type="entry name" value="HisK_dim/P_sf"/>
</dbReference>
<protein>
    <recommendedName>
        <fullName evidence="2">histidine kinase</fullName>
        <ecNumber evidence="2">2.7.13.3</ecNumber>
    </recommendedName>
</protein>
<dbReference type="Pfam" id="PF02518">
    <property type="entry name" value="HATPase_c"/>
    <property type="match status" value="1"/>
</dbReference>
<dbReference type="FunFam" id="3.30.565.10:FF:000006">
    <property type="entry name" value="Sensor histidine kinase WalK"/>
    <property type="match status" value="1"/>
</dbReference>
<dbReference type="GO" id="GO:0000156">
    <property type="term" value="F:phosphorelay response regulator activity"/>
    <property type="evidence" value="ECO:0007669"/>
    <property type="project" value="TreeGrafter"/>
</dbReference>
<proteinExistence type="predicted"/>
<accession>A0A939J391</accession>
<evidence type="ECO:0000256" key="2">
    <source>
        <dbReference type="ARBA" id="ARBA00012438"/>
    </source>
</evidence>
<evidence type="ECO:0000256" key="8">
    <source>
        <dbReference type="ARBA" id="ARBA00023012"/>
    </source>
</evidence>
<dbReference type="RefSeq" id="WP_207144292.1">
    <property type="nucleotide sequence ID" value="NZ_JAEKJZ010000009.1"/>
</dbReference>
<dbReference type="Gene3D" id="3.30.450.20">
    <property type="entry name" value="PAS domain"/>
    <property type="match status" value="1"/>
</dbReference>
<evidence type="ECO:0000313" key="10">
    <source>
        <dbReference type="EMBL" id="MBN9673991.1"/>
    </source>
</evidence>
<sequence length="531" mass="59614">MNKSKHFIYGDFDPSSLLDSLASSMHQGFSVMDGNLDLVMINRTAMDLLALPVELLEKDRSLAGVLRYNAERGDYGPGNPEDLVQVRIDLAKMFLPHDFVRTRPDGTVIRVQGTPMENGGFITIYSDITVEHEQEIALKEARDQLEASLGERTRELAVHHDMLVNSINAIKDGLVIADPDGRVVLANNKMFEIYPQFPALLVRKASLSEIVQSVFPDEPDRTLDELSDSAMWTEREYPFGIWYKITRTRTDSGGMLCVYTDITKYKEQHSILQSHTDELVRHLRKEKELNEMQREFVSMASHEFRTPLAIIDSNAQRILRKIDRIKPEALSERLGNIRDSVQRMQYLIDRFLNFSQSQSVGMEIEREPVSLGDLVKSVCDRYIAITRTHLFEIDVAFLPEEIEIDKKLIEQSVSNLISNAIKYSPENTTIYVTGSEAGGQAMITVRDQGVGIPAEEVPKIFNRYFRASTSSGIAGTGIGLNMTKMILEKHGGKVHVESEVGQGTAVTVSLPVLSRAARRKKGQGKLKAATV</sequence>
<dbReference type="CDD" id="cd00075">
    <property type="entry name" value="HATPase"/>
    <property type="match status" value="1"/>
</dbReference>
<dbReference type="Pfam" id="PF12860">
    <property type="entry name" value="PAS_7"/>
    <property type="match status" value="2"/>
</dbReference>
<dbReference type="GO" id="GO:0030295">
    <property type="term" value="F:protein kinase activator activity"/>
    <property type="evidence" value="ECO:0007669"/>
    <property type="project" value="TreeGrafter"/>
</dbReference>
<dbReference type="GO" id="GO:0005524">
    <property type="term" value="F:ATP binding"/>
    <property type="evidence" value="ECO:0007669"/>
    <property type="project" value="UniProtKB-KW"/>
</dbReference>
<dbReference type="GO" id="GO:0000155">
    <property type="term" value="F:phosphorelay sensor kinase activity"/>
    <property type="evidence" value="ECO:0007669"/>
    <property type="project" value="InterPro"/>
</dbReference>
<evidence type="ECO:0000259" key="9">
    <source>
        <dbReference type="PROSITE" id="PS50109"/>
    </source>
</evidence>
<comment type="catalytic activity">
    <reaction evidence="1">
        <text>ATP + protein L-histidine = ADP + protein N-phospho-L-histidine.</text>
        <dbReference type="EC" id="2.7.13.3"/>
    </reaction>
</comment>
<dbReference type="InterPro" id="IPR005467">
    <property type="entry name" value="His_kinase_dom"/>
</dbReference>
<dbReference type="Gene3D" id="3.30.565.10">
    <property type="entry name" value="Histidine kinase-like ATPase, C-terminal domain"/>
    <property type="match status" value="1"/>
</dbReference>
<dbReference type="Pfam" id="PF00512">
    <property type="entry name" value="HisKA"/>
    <property type="match status" value="1"/>
</dbReference>
<dbReference type="Gene3D" id="1.10.287.130">
    <property type="match status" value="1"/>
</dbReference>
<evidence type="ECO:0000256" key="3">
    <source>
        <dbReference type="ARBA" id="ARBA00022553"/>
    </source>
</evidence>
<keyword evidence="8" id="KW-0902">Two-component regulatory system</keyword>
<dbReference type="InterPro" id="IPR036890">
    <property type="entry name" value="HATPase_C_sf"/>
</dbReference>
<evidence type="ECO:0000256" key="6">
    <source>
        <dbReference type="ARBA" id="ARBA00022777"/>
    </source>
</evidence>
<keyword evidence="4" id="KW-0808">Transferase</keyword>
<evidence type="ECO:0000256" key="5">
    <source>
        <dbReference type="ARBA" id="ARBA00022741"/>
    </source>
</evidence>
<dbReference type="InterPro" id="IPR004358">
    <property type="entry name" value="Sig_transdc_His_kin-like_C"/>
</dbReference>
<dbReference type="InterPro" id="IPR035965">
    <property type="entry name" value="PAS-like_dom_sf"/>
</dbReference>
<dbReference type="SUPFAM" id="SSF47384">
    <property type="entry name" value="Homodimeric domain of signal transducing histidine kinase"/>
    <property type="match status" value="1"/>
</dbReference>
<dbReference type="AlphaFoldDB" id="A0A939J391"/>
<dbReference type="GO" id="GO:0007234">
    <property type="term" value="P:osmosensory signaling via phosphorelay pathway"/>
    <property type="evidence" value="ECO:0007669"/>
    <property type="project" value="TreeGrafter"/>
</dbReference>